<dbReference type="EMBL" id="CP016534">
    <property type="protein sequence ID" value="ANU10838.1"/>
    <property type="molecule type" value="Genomic_DNA"/>
</dbReference>
<keyword evidence="1" id="KW-0472">Membrane</keyword>
<gene>
    <name evidence="2" type="ORF">BBH88_11210</name>
</gene>
<keyword evidence="1" id="KW-1133">Transmembrane helix</keyword>
<feature type="transmembrane region" description="Helical" evidence="1">
    <location>
        <begin position="7"/>
        <end position="29"/>
    </location>
</feature>
<keyword evidence="3" id="KW-1185">Reference proteome</keyword>
<feature type="transmembrane region" description="Helical" evidence="1">
    <location>
        <begin position="59"/>
        <end position="82"/>
    </location>
</feature>
<proteinExistence type="predicted"/>
<accession>A0ABM6D7A8</accession>
<protein>
    <submittedName>
        <fullName evidence="2">Uncharacterized protein</fullName>
    </submittedName>
</protein>
<name>A0ABM6D7A8_9BACL</name>
<organism evidence="2 3">
    <name type="scientific">Planococcus antarcticus DSM 14505</name>
    <dbReference type="NCBI Taxonomy" id="1185653"/>
    <lineage>
        <taxon>Bacteria</taxon>
        <taxon>Bacillati</taxon>
        <taxon>Bacillota</taxon>
        <taxon>Bacilli</taxon>
        <taxon>Bacillales</taxon>
        <taxon>Caryophanaceae</taxon>
        <taxon>Planococcus</taxon>
    </lineage>
</organism>
<dbReference type="Proteomes" id="UP000092661">
    <property type="component" value="Chromosome"/>
</dbReference>
<feature type="transmembrane region" description="Helical" evidence="1">
    <location>
        <begin position="35"/>
        <end position="52"/>
    </location>
</feature>
<evidence type="ECO:0000313" key="3">
    <source>
        <dbReference type="Proteomes" id="UP000092661"/>
    </source>
</evidence>
<evidence type="ECO:0000313" key="2">
    <source>
        <dbReference type="EMBL" id="ANU10838.1"/>
    </source>
</evidence>
<reference evidence="2" key="1">
    <citation type="submission" date="2016-10" db="EMBL/GenBank/DDBJ databases">
        <authorList>
            <person name="See-Too W.S."/>
        </authorList>
    </citation>
    <scope>NUCLEOTIDE SEQUENCE</scope>
    <source>
        <strain evidence="2">DSM 14505</strain>
    </source>
</reference>
<dbReference type="RefSeq" id="WP_065536828.1">
    <property type="nucleotide sequence ID" value="NZ_CP016534.2"/>
</dbReference>
<evidence type="ECO:0000256" key="1">
    <source>
        <dbReference type="SAM" id="Phobius"/>
    </source>
</evidence>
<keyword evidence="1" id="KW-0812">Transmembrane</keyword>
<sequence>MTKEKWLLVFLGIMDIILVVMNYTGYVLLFLKPTGYVIPLVLNILIISVIIFKSKLSKVWTAVILFTGIPILLFHGFIVLWMDRNYIETVTSDNQQSLVIEYRHATLGETTYFYNFYKTKNGFVGKHLDDQSIEVIVYDGSFIDPEGVLGLGKEKWITENTVRFFTQKGIKDVYLSPSHQSTEME</sequence>